<organism evidence="2 3">
    <name type="scientific">Eikenella longinqua</name>
    <dbReference type="NCBI Taxonomy" id="1795827"/>
    <lineage>
        <taxon>Bacteria</taxon>
        <taxon>Pseudomonadati</taxon>
        <taxon>Pseudomonadota</taxon>
        <taxon>Betaproteobacteria</taxon>
        <taxon>Neisseriales</taxon>
        <taxon>Neisseriaceae</taxon>
        <taxon>Eikenella</taxon>
    </lineage>
</organism>
<dbReference type="Proteomes" id="UP000077885">
    <property type="component" value="Unassembled WGS sequence"/>
</dbReference>
<dbReference type="Pfam" id="PF04448">
    <property type="entry name" value="DUF551"/>
    <property type="match status" value="1"/>
</dbReference>
<dbReference type="OrthoDB" id="8611650at2"/>
<evidence type="ECO:0000313" key="3">
    <source>
        <dbReference type="Proteomes" id="UP000077885"/>
    </source>
</evidence>
<feature type="domain" description="DUF551" evidence="1">
    <location>
        <begin position="59"/>
        <end position="116"/>
    </location>
</feature>
<dbReference type="AlphaFoldDB" id="A0A1A9RUN0"/>
<evidence type="ECO:0000313" key="2">
    <source>
        <dbReference type="EMBL" id="OAM26159.1"/>
    </source>
</evidence>
<name>A0A1A9RUN0_9NEIS</name>
<proteinExistence type="predicted"/>
<gene>
    <name evidence="2" type="ORF">A7P95_10695</name>
</gene>
<protein>
    <recommendedName>
        <fullName evidence="1">DUF551 domain-containing protein</fullName>
    </recommendedName>
</protein>
<reference evidence="3" key="1">
    <citation type="submission" date="2016-05" db="EMBL/GenBank/DDBJ databases">
        <title>Draft genome of Corynebacterium afermentans subsp. afermentans LCDC 88199T.</title>
        <authorList>
            <person name="Bernier A.-M."/>
            <person name="Bernard K."/>
        </authorList>
    </citation>
    <scope>NUCLEOTIDE SEQUENCE [LARGE SCALE GENOMIC DNA]</scope>
    <source>
        <strain evidence="3">NML02-A-017</strain>
    </source>
</reference>
<sequence length="121" mass="14236">MTPERIEQERNAFEGWFYENICGIQLPLNKSEIGRYCNFYTEDMFTAWCAAKSHAEQSEWISVKDRLPESSKRYLTFSSFYMRIVTAYYSVDRRMWLGVCRTDGITHWQPFPAPPTTNPAA</sequence>
<comment type="caution">
    <text evidence="2">The sequence shown here is derived from an EMBL/GenBank/DDBJ whole genome shotgun (WGS) entry which is preliminary data.</text>
</comment>
<dbReference type="InterPro" id="IPR007539">
    <property type="entry name" value="DUF551"/>
</dbReference>
<accession>A0A1A9RUN0</accession>
<dbReference type="RefSeq" id="WP_067595189.1">
    <property type="nucleotide sequence ID" value="NZ_LXSL01000032.1"/>
</dbReference>
<evidence type="ECO:0000259" key="1">
    <source>
        <dbReference type="Pfam" id="PF04448"/>
    </source>
</evidence>
<dbReference type="STRING" id="1795827.A7P95_10695"/>
<keyword evidence="3" id="KW-1185">Reference proteome</keyword>
<dbReference type="EMBL" id="LXSL01000032">
    <property type="protein sequence ID" value="OAM26159.1"/>
    <property type="molecule type" value="Genomic_DNA"/>
</dbReference>